<accession>A0A9D1SLW7</accession>
<dbReference type="EMBL" id="DVNI01000085">
    <property type="protein sequence ID" value="HIU64448.1"/>
    <property type="molecule type" value="Genomic_DNA"/>
</dbReference>
<dbReference type="AlphaFoldDB" id="A0A9D1SLW7"/>
<gene>
    <name evidence="2" type="ORF">IAB06_05390</name>
</gene>
<dbReference type="InterPro" id="IPR036034">
    <property type="entry name" value="PDZ_sf"/>
</dbReference>
<reference evidence="2" key="1">
    <citation type="submission" date="2020-10" db="EMBL/GenBank/DDBJ databases">
        <authorList>
            <person name="Gilroy R."/>
        </authorList>
    </citation>
    <scope>NUCLEOTIDE SEQUENCE</scope>
    <source>
        <strain evidence="2">CHK160-1198</strain>
    </source>
</reference>
<feature type="domain" description="PDZ" evidence="1">
    <location>
        <begin position="302"/>
        <end position="367"/>
    </location>
</feature>
<evidence type="ECO:0000313" key="3">
    <source>
        <dbReference type="Proteomes" id="UP000824099"/>
    </source>
</evidence>
<name>A0A9D1SLW7_9FIRM</name>
<reference evidence="2" key="2">
    <citation type="journal article" date="2021" name="PeerJ">
        <title>Extensive microbial diversity within the chicken gut microbiome revealed by metagenomics and culture.</title>
        <authorList>
            <person name="Gilroy R."/>
            <person name="Ravi A."/>
            <person name="Getino M."/>
            <person name="Pursley I."/>
            <person name="Horton D.L."/>
            <person name="Alikhan N.F."/>
            <person name="Baker D."/>
            <person name="Gharbi K."/>
            <person name="Hall N."/>
            <person name="Watson M."/>
            <person name="Adriaenssens E.M."/>
            <person name="Foster-Nyarko E."/>
            <person name="Jarju S."/>
            <person name="Secka A."/>
            <person name="Antonio M."/>
            <person name="Oren A."/>
            <person name="Chaudhuri R.R."/>
            <person name="La Ragione R."/>
            <person name="Hildebrand F."/>
            <person name="Pallen M.J."/>
        </authorList>
    </citation>
    <scope>NUCLEOTIDE SEQUENCE</scope>
    <source>
        <strain evidence="2">CHK160-1198</strain>
    </source>
</reference>
<comment type="caution">
    <text evidence="2">The sequence shown here is derived from an EMBL/GenBank/DDBJ whole genome shotgun (WGS) entry which is preliminary data.</text>
</comment>
<evidence type="ECO:0000313" key="2">
    <source>
        <dbReference type="EMBL" id="HIU64448.1"/>
    </source>
</evidence>
<protein>
    <submittedName>
        <fullName evidence="2">PDZ domain-containing protein</fullName>
    </submittedName>
</protein>
<evidence type="ECO:0000259" key="1">
    <source>
        <dbReference type="Pfam" id="PF00595"/>
    </source>
</evidence>
<dbReference type="Pfam" id="PF00595">
    <property type="entry name" value="PDZ"/>
    <property type="match status" value="1"/>
</dbReference>
<sequence>MFNNKIKFLLAILFSVFVFYPNISSAQLSSEIYSFKRTNGDIIYTTLSVASNKGHRGAAFDKVYENGKNEPAYYMYFKADTRIFRNKKEVVVEFSVNGEVVDLQPYMIKKVFDNTGSLEHVYKLPKELVDVTLPDVQVNIKYIADGEVLKELPVDNRHLIPWQKVKELTKENYLREGLFVNSIKEASKREGALYMYFPETSYDKVLKAVIYNFKKKKPRAKRYGHWLMWAENKDVNINQNILFEGFDVDAYKYFSAVPHKNGSLFRVFDRRGKNNLLLNLWEEVFFDICEEFGDTANYGIEFKIDKGSGDNEGNVFNIISIDKNMKEQYLGIKVDDQIISINDLDIEPMRTEEIKLMLMQAVDGAKIKFKGDGGKLKEIFVRPIIKKGNPNGEIDYDAYFADSKNPIKLKVKKRFEYPKTWFSAYTFSKDEIEGINLLLTQ</sequence>
<proteinExistence type="predicted"/>
<dbReference type="InterPro" id="IPR001478">
    <property type="entry name" value="PDZ"/>
</dbReference>
<dbReference type="SUPFAM" id="SSF50156">
    <property type="entry name" value="PDZ domain-like"/>
    <property type="match status" value="1"/>
</dbReference>
<organism evidence="2 3">
    <name type="scientific">Candidatus Avacidaminococcus intestinavium</name>
    <dbReference type="NCBI Taxonomy" id="2840684"/>
    <lineage>
        <taxon>Bacteria</taxon>
        <taxon>Bacillati</taxon>
        <taxon>Bacillota</taxon>
        <taxon>Negativicutes</taxon>
        <taxon>Acidaminococcales</taxon>
        <taxon>Acidaminococcaceae</taxon>
        <taxon>Acidaminococcaceae incertae sedis</taxon>
        <taxon>Candidatus Avacidaminococcus</taxon>
    </lineage>
</organism>
<dbReference type="Proteomes" id="UP000824099">
    <property type="component" value="Unassembled WGS sequence"/>
</dbReference>